<sequence length="76" mass="8441">MHVPLVLTAPLYNQMAFVSFQIQSKLMLPTLTIATINVGQRHLVLVTLLALPLLLKLIPVMDLVCTHLLKGMLYAC</sequence>
<evidence type="ECO:0000256" key="1">
    <source>
        <dbReference type="SAM" id="Phobius"/>
    </source>
</evidence>
<feature type="non-terminal residue" evidence="2">
    <location>
        <position position="1"/>
    </location>
</feature>
<dbReference type="Proteomes" id="UP000593561">
    <property type="component" value="Unassembled WGS sequence"/>
</dbReference>
<keyword evidence="1" id="KW-0472">Membrane</keyword>
<feature type="transmembrane region" description="Helical" evidence="1">
    <location>
        <begin position="43"/>
        <end position="64"/>
    </location>
</feature>
<dbReference type="EMBL" id="JABFAC010000005">
    <property type="protein sequence ID" value="MBA0612370.1"/>
    <property type="molecule type" value="Genomic_DNA"/>
</dbReference>
<dbReference type="AlphaFoldDB" id="A0A7J8RFQ2"/>
<keyword evidence="3" id="KW-1185">Reference proteome</keyword>
<keyword evidence="1" id="KW-1133">Transmembrane helix</keyword>
<protein>
    <submittedName>
        <fullName evidence="2">Uncharacterized protein</fullName>
    </submittedName>
</protein>
<comment type="caution">
    <text evidence="2">The sequence shown here is derived from an EMBL/GenBank/DDBJ whole genome shotgun (WGS) entry which is preliminary data.</text>
</comment>
<reference evidence="2 3" key="1">
    <citation type="journal article" date="2019" name="Genome Biol. Evol.">
        <title>Insights into the evolution of the New World diploid cottons (Gossypium, subgenus Houzingenia) based on genome sequencing.</title>
        <authorList>
            <person name="Grover C.E."/>
            <person name="Arick M.A. 2nd"/>
            <person name="Thrash A."/>
            <person name="Conover J.L."/>
            <person name="Sanders W.S."/>
            <person name="Peterson D.G."/>
            <person name="Frelichowski J.E."/>
            <person name="Scheffler J.A."/>
            <person name="Scheffler B.E."/>
            <person name="Wendel J.F."/>
        </authorList>
    </citation>
    <scope>NUCLEOTIDE SEQUENCE [LARGE SCALE GENOMIC DNA]</scope>
    <source>
        <strain evidence="2">27</strain>
        <tissue evidence="2">Leaf</tissue>
    </source>
</reference>
<proteinExistence type="predicted"/>
<gene>
    <name evidence="2" type="ORF">Godav_012977</name>
</gene>
<accession>A0A7J8RFQ2</accession>
<evidence type="ECO:0000313" key="3">
    <source>
        <dbReference type="Proteomes" id="UP000593561"/>
    </source>
</evidence>
<keyword evidence="1" id="KW-0812">Transmembrane</keyword>
<name>A0A7J8RFQ2_GOSDV</name>
<evidence type="ECO:0000313" key="2">
    <source>
        <dbReference type="EMBL" id="MBA0612370.1"/>
    </source>
</evidence>
<organism evidence="2 3">
    <name type="scientific">Gossypium davidsonii</name>
    <name type="common">Davidson's cotton</name>
    <name type="synonym">Gossypium klotzschianum subsp. davidsonii</name>
    <dbReference type="NCBI Taxonomy" id="34287"/>
    <lineage>
        <taxon>Eukaryota</taxon>
        <taxon>Viridiplantae</taxon>
        <taxon>Streptophyta</taxon>
        <taxon>Embryophyta</taxon>
        <taxon>Tracheophyta</taxon>
        <taxon>Spermatophyta</taxon>
        <taxon>Magnoliopsida</taxon>
        <taxon>eudicotyledons</taxon>
        <taxon>Gunneridae</taxon>
        <taxon>Pentapetalae</taxon>
        <taxon>rosids</taxon>
        <taxon>malvids</taxon>
        <taxon>Malvales</taxon>
        <taxon>Malvaceae</taxon>
        <taxon>Malvoideae</taxon>
        <taxon>Gossypium</taxon>
    </lineage>
</organism>